<feature type="transmembrane region" description="Helical" evidence="1">
    <location>
        <begin position="190"/>
        <end position="208"/>
    </location>
</feature>
<dbReference type="Proteomes" id="UP000178121">
    <property type="component" value="Unassembled WGS sequence"/>
</dbReference>
<organism evidence="2 3">
    <name type="scientific">Candidatus Taylorbacteria bacterium RIFCSPHIGHO2_01_FULL_51_15</name>
    <dbReference type="NCBI Taxonomy" id="1802304"/>
    <lineage>
        <taxon>Bacteria</taxon>
        <taxon>Candidatus Tayloriibacteriota</taxon>
    </lineage>
</organism>
<keyword evidence="1" id="KW-0812">Transmembrane</keyword>
<feature type="transmembrane region" description="Helical" evidence="1">
    <location>
        <begin position="92"/>
        <end position="109"/>
    </location>
</feature>
<dbReference type="EMBL" id="MHRI01000030">
    <property type="protein sequence ID" value="OHA20382.1"/>
    <property type="molecule type" value="Genomic_DNA"/>
</dbReference>
<sequence>MKWYLPLILQIALSNIAVPLLLKGKVATRNTKQRFMLFYVVCFGLTTLPLFALGKMPISSALVAPFLIGTIVALGNYAFWQATRMNLSATSLFLIINSILPLIFEQIWLREHARLSGLMLSGILLSVGAIGVFALYQRYGKKKRKGEPKERLPPSFFLYAGTFAVCFGISNFLVRVFALRSLPTEVFIGAWYAGTFFSSLLITLVLRMRTREDGTAEKTLSMNTVFVALLAITTILSVLVTFWTLHLAPLAVMSPIILVASVICPIVMGLFIFKENKHYDTTEWILFAAALTGSLLIALNFSQE</sequence>
<dbReference type="AlphaFoldDB" id="A0A1G2MBF8"/>
<accession>A0A1G2MBF8</accession>
<feature type="transmembrane region" description="Helical" evidence="1">
    <location>
        <begin position="6"/>
        <end position="22"/>
    </location>
</feature>
<evidence type="ECO:0000256" key="1">
    <source>
        <dbReference type="SAM" id="Phobius"/>
    </source>
</evidence>
<feature type="transmembrane region" description="Helical" evidence="1">
    <location>
        <begin position="251"/>
        <end position="272"/>
    </location>
</feature>
<feature type="transmembrane region" description="Helical" evidence="1">
    <location>
        <begin position="220"/>
        <end position="245"/>
    </location>
</feature>
<gene>
    <name evidence="2" type="ORF">A2849_01230</name>
</gene>
<name>A0A1G2MBF8_9BACT</name>
<feature type="transmembrane region" description="Helical" evidence="1">
    <location>
        <begin position="58"/>
        <end position="80"/>
    </location>
</feature>
<evidence type="ECO:0008006" key="4">
    <source>
        <dbReference type="Google" id="ProtNLM"/>
    </source>
</evidence>
<feature type="transmembrane region" description="Helical" evidence="1">
    <location>
        <begin position="156"/>
        <end position="178"/>
    </location>
</feature>
<keyword evidence="1" id="KW-1133">Transmembrane helix</keyword>
<feature type="transmembrane region" description="Helical" evidence="1">
    <location>
        <begin position="34"/>
        <end position="52"/>
    </location>
</feature>
<evidence type="ECO:0000313" key="2">
    <source>
        <dbReference type="EMBL" id="OHA20382.1"/>
    </source>
</evidence>
<evidence type="ECO:0000313" key="3">
    <source>
        <dbReference type="Proteomes" id="UP000178121"/>
    </source>
</evidence>
<proteinExistence type="predicted"/>
<feature type="transmembrane region" description="Helical" evidence="1">
    <location>
        <begin position="284"/>
        <end position="302"/>
    </location>
</feature>
<feature type="transmembrane region" description="Helical" evidence="1">
    <location>
        <begin position="115"/>
        <end position="136"/>
    </location>
</feature>
<reference evidence="2 3" key="1">
    <citation type="journal article" date="2016" name="Nat. Commun.">
        <title>Thousands of microbial genomes shed light on interconnected biogeochemical processes in an aquifer system.</title>
        <authorList>
            <person name="Anantharaman K."/>
            <person name="Brown C.T."/>
            <person name="Hug L.A."/>
            <person name="Sharon I."/>
            <person name="Castelle C.J."/>
            <person name="Probst A.J."/>
            <person name="Thomas B.C."/>
            <person name="Singh A."/>
            <person name="Wilkins M.J."/>
            <person name="Karaoz U."/>
            <person name="Brodie E.L."/>
            <person name="Williams K.H."/>
            <person name="Hubbard S.S."/>
            <person name="Banfield J.F."/>
        </authorList>
    </citation>
    <scope>NUCLEOTIDE SEQUENCE [LARGE SCALE GENOMIC DNA]</scope>
</reference>
<keyword evidence="1" id="KW-0472">Membrane</keyword>
<comment type="caution">
    <text evidence="2">The sequence shown here is derived from an EMBL/GenBank/DDBJ whole genome shotgun (WGS) entry which is preliminary data.</text>
</comment>
<protein>
    <recommendedName>
        <fullName evidence="4">EamA domain-containing protein</fullName>
    </recommendedName>
</protein>